<proteinExistence type="predicted"/>
<sequence length="291" mass="32618">MTVRDIAATVRSVRWGGFALTQRKKKPSPAARVFGAQSRMMRERLGWTMKDLEKRVPYTESMIAKVERGERVPKPPYVVAVDEALAAQGLLMEAAKLLWQDGPFEWAHEYMDLQAHALALHFYSTHVFPGLLQTEGFARAVFRSLRPSLDDEEVEQAVQRRLATQQLLSRKPAPRLHFVLEEAVLRKPLGGNEVWQAQLQHVLECAALHNLQLQVMPNSRETNAGVDGPFVLLETPNHCTIAYVEGQRGSYFLPDPDDVSALSHAYGTIQSQALDPEASVAFIKRLLAGDQ</sequence>
<dbReference type="STRING" id="457427.SSOG_02741"/>
<dbReference type="EMBL" id="GG657754">
    <property type="protein sequence ID" value="EFL23027.1"/>
    <property type="molecule type" value="Genomic_DNA"/>
</dbReference>
<dbReference type="SUPFAM" id="SSF47413">
    <property type="entry name" value="lambda repressor-like DNA-binding domains"/>
    <property type="match status" value="1"/>
</dbReference>
<dbReference type="RefSeq" id="WP_009714846.1">
    <property type="nucleotide sequence ID" value="NZ_GG657754.1"/>
</dbReference>
<dbReference type="Proteomes" id="UP000003963">
    <property type="component" value="Unassembled WGS sequence"/>
</dbReference>
<dbReference type="Pfam" id="PF19054">
    <property type="entry name" value="DUF5753"/>
    <property type="match status" value="1"/>
</dbReference>
<reference evidence="2 3" key="1">
    <citation type="submission" date="2009-02" db="EMBL/GenBank/DDBJ databases">
        <title>Annotation of Streptomyces hygroscopicus strain ATCC 53653.</title>
        <authorList>
            <consortium name="The Broad Institute Genome Sequencing Platform"/>
            <consortium name="Broad Institute Microbial Sequencing Center"/>
            <person name="Fischbach M."/>
            <person name="Godfrey P."/>
            <person name="Ward D."/>
            <person name="Young S."/>
            <person name="Zeng Q."/>
            <person name="Koehrsen M."/>
            <person name="Alvarado L."/>
            <person name="Berlin A.M."/>
            <person name="Bochicchio J."/>
            <person name="Borenstein D."/>
            <person name="Chapman S.B."/>
            <person name="Chen Z."/>
            <person name="Engels R."/>
            <person name="Freedman E."/>
            <person name="Gellesch M."/>
            <person name="Goldberg J."/>
            <person name="Griggs A."/>
            <person name="Gujja S."/>
            <person name="Heilman E.R."/>
            <person name="Heiman D.I."/>
            <person name="Hepburn T.A."/>
            <person name="Howarth C."/>
            <person name="Jen D."/>
            <person name="Larson L."/>
            <person name="Lewis B."/>
            <person name="Mehta T."/>
            <person name="Park D."/>
            <person name="Pearson M."/>
            <person name="Richards J."/>
            <person name="Roberts A."/>
            <person name="Saif S."/>
            <person name="Shea T.D."/>
            <person name="Shenoy N."/>
            <person name="Sisk P."/>
            <person name="Stolte C."/>
            <person name="Sykes S.N."/>
            <person name="Thomson T."/>
            <person name="Walk T."/>
            <person name="White J."/>
            <person name="Yandava C."/>
            <person name="Straight P."/>
            <person name="Clardy J."/>
            <person name="Hung D."/>
            <person name="Kolter R."/>
            <person name="Mekalanos J."/>
            <person name="Walker S."/>
            <person name="Walsh C.T."/>
            <person name="Wieland-Brown L.C."/>
            <person name="Haas B."/>
            <person name="Nusbaum C."/>
            <person name="Birren B."/>
        </authorList>
    </citation>
    <scope>NUCLEOTIDE SEQUENCE [LARGE SCALE GENOMIC DNA]</scope>
    <source>
        <strain evidence="2 3">ATCC 53653</strain>
    </source>
</reference>
<dbReference type="HOGENOM" id="CLU_055817_0_0_11"/>
<dbReference type="AlphaFoldDB" id="D9WCU8"/>
<gene>
    <name evidence="2" type="ORF">SSOG_02741</name>
</gene>
<name>D9WCU8_9ACTN</name>
<feature type="domain" description="HTH cro/C1-type" evidence="1">
    <location>
        <begin position="39"/>
        <end position="91"/>
    </location>
</feature>
<dbReference type="Pfam" id="PF13560">
    <property type="entry name" value="HTH_31"/>
    <property type="match status" value="1"/>
</dbReference>
<dbReference type="InterPro" id="IPR010982">
    <property type="entry name" value="Lambda_DNA-bd_dom_sf"/>
</dbReference>
<dbReference type="InterPro" id="IPR043917">
    <property type="entry name" value="DUF5753"/>
</dbReference>
<dbReference type="InterPro" id="IPR001387">
    <property type="entry name" value="Cro/C1-type_HTH"/>
</dbReference>
<protein>
    <submittedName>
        <fullName evidence="2">Xre family toxin-antitoxin system, antitoxin component</fullName>
    </submittedName>
</protein>
<dbReference type="PROSITE" id="PS50943">
    <property type="entry name" value="HTH_CROC1"/>
    <property type="match status" value="1"/>
</dbReference>
<dbReference type="CDD" id="cd00093">
    <property type="entry name" value="HTH_XRE"/>
    <property type="match status" value="1"/>
</dbReference>
<organism evidence="2 3">
    <name type="scientific">Streptomyces himastatinicus ATCC 53653</name>
    <dbReference type="NCBI Taxonomy" id="457427"/>
    <lineage>
        <taxon>Bacteria</taxon>
        <taxon>Bacillati</taxon>
        <taxon>Actinomycetota</taxon>
        <taxon>Actinomycetes</taxon>
        <taxon>Kitasatosporales</taxon>
        <taxon>Streptomycetaceae</taxon>
        <taxon>Streptomyces</taxon>
        <taxon>Streptomyces violaceusniger group</taxon>
    </lineage>
</organism>
<accession>D9WCU8</accession>
<evidence type="ECO:0000313" key="2">
    <source>
        <dbReference type="EMBL" id="EFL23027.1"/>
    </source>
</evidence>
<dbReference type="OrthoDB" id="5177600at2"/>
<evidence type="ECO:0000313" key="3">
    <source>
        <dbReference type="Proteomes" id="UP000003963"/>
    </source>
</evidence>
<dbReference type="Gene3D" id="1.10.260.40">
    <property type="entry name" value="lambda repressor-like DNA-binding domains"/>
    <property type="match status" value="1"/>
</dbReference>
<keyword evidence="3" id="KW-1185">Reference proteome</keyword>
<dbReference type="GO" id="GO:0003677">
    <property type="term" value="F:DNA binding"/>
    <property type="evidence" value="ECO:0007669"/>
    <property type="project" value="InterPro"/>
</dbReference>
<evidence type="ECO:0000259" key="1">
    <source>
        <dbReference type="PROSITE" id="PS50943"/>
    </source>
</evidence>